<evidence type="ECO:0000256" key="4">
    <source>
        <dbReference type="ARBA" id="ARBA00022695"/>
    </source>
</evidence>
<accession>A0A173XNN7</accession>
<dbReference type="InterPro" id="IPR005771">
    <property type="entry name" value="GalU_uridylyltTrfase_bac/arc"/>
</dbReference>
<dbReference type="PANTHER" id="PTHR43197:SF1">
    <property type="entry name" value="UTP--GLUCOSE-1-PHOSPHATE URIDYLYLTRANSFERASE"/>
    <property type="match status" value="1"/>
</dbReference>
<dbReference type="EC" id="2.7.7.9" evidence="2"/>
<evidence type="ECO:0000256" key="2">
    <source>
        <dbReference type="ARBA" id="ARBA00012415"/>
    </source>
</evidence>
<evidence type="ECO:0000256" key="1">
    <source>
        <dbReference type="ARBA" id="ARBA00006890"/>
    </source>
</evidence>
<dbReference type="AlphaFoldDB" id="A0A173XNN7"/>
<keyword evidence="4 7" id="KW-0548">Nucleotidyltransferase</keyword>
<comment type="catalytic activity">
    <reaction evidence="5">
        <text>alpha-D-glucose 1-phosphate + UTP + H(+) = UDP-alpha-D-glucose + diphosphate</text>
        <dbReference type="Rhea" id="RHEA:19889"/>
        <dbReference type="ChEBI" id="CHEBI:15378"/>
        <dbReference type="ChEBI" id="CHEBI:33019"/>
        <dbReference type="ChEBI" id="CHEBI:46398"/>
        <dbReference type="ChEBI" id="CHEBI:58601"/>
        <dbReference type="ChEBI" id="CHEBI:58885"/>
        <dbReference type="EC" id="2.7.7.9"/>
    </reaction>
</comment>
<name>A0A173XNN7_9FIRM</name>
<dbReference type="Gene3D" id="3.90.550.10">
    <property type="entry name" value="Spore Coat Polysaccharide Biosynthesis Protein SpsA, Chain A"/>
    <property type="match status" value="1"/>
</dbReference>
<dbReference type="STRING" id="187979.ERS852385_00660"/>
<dbReference type="Proteomes" id="UP000095546">
    <property type="component" value="Unassembled WGS sequence"/>
</dbReference>
<organism evidence="7 8">
    <name type="scientific">Mitsuokella jalaludinii</name>
    <dbReference type="NCBI Taxonomy" id="187979"/>
    <lineage>
        <taxon>Bacteria</taxon>
        <taxon>Bacillati</taxon>
        <taxon>Bacillota</taxon>
        <taxon>Negativicutes</taxon>
        <taxon>Selenomonadales</taxon>
        <taxon>Selenomonadaceae</taxon>
        <taxon>Mitsuokella</taxon>
    </lineage>
</organism>
<dbReference type="GO" id="GO:0003983">
    <property type="term" value="F:UTP:glucose-1-phosphate uridylyltransferase activity"/>
    <property type="evidence" value="ECO:0007669"/>
    <property type="project" value="UniProtKB-EC"/>
</dbReference>
<dbReference type="GO" id="GO:0006011">
    <property type="term" value="P:UDP-alpha-D-glucose metabolic process"/>
    <property type="evidence" value="ECO:0007669"/>
    <property type="project" value="InterPro"/>
</dbReference>
<evidence type="ECO:0000313" key="8">
    <source>
        <dbReference type="Proteomes" id="UP000095546"/>
    </source>
</evidence>
<dbReference type="EMBL" id="CYYU01000002">
    <property type="protein sequence ID" value="CUN52215.1"/>
    <property type="molecule type" value="Genomic_DNA"/>
</dbReference>
<sequence length="108" mass="12092">MRVLDMVEKPAVEDAPSRMAVLGRYIITPAIFDILAHTLPGKGNEVQLTDALQVLAHRQPVYAYDFEGIRYDLGDKLGFLKATVEFALRRPDFGGKFAAYLKELVPQL</sequence>
<gene>
    <name evidence="7" type="primary">gtaB_1</name>
    <name evidence="7" type="ORF">ERS852385_00660</name>
</gene>
<evidence type="ECO:0000259" key="6">
    <source>
        <dbReference type="Pfam" id="PF00483"/>
    </source>
</evidence>
<dbReference type="PANTHER" id="PTHR43197">
    <property type="entry name" value="UTP--GLUCOSE-1-PHOSPHATE URIDYLYLTRANSFERASE"/>
    <property type="match status" value="1"/>
</dbReference>
<protein>
    <recommendedName>
        <fullName evidence="2">UTP--glucose-1-phosphate uridylyltransferase</fullName>
        <ecNumber evidence="2">2.7.7.9</ecNumber>
    </recommendedName>
</protein>
<feature type="domain" description="Nucleotidyl transferase" evidence="6">
    <location>
        <begin position="2"/>
        <end position="84"/>
    </location>
</feature>
<dbReference type="InterPro" id="IPR029044">
    <property type="entry name" value="Nucleotide-diphossugar_trans"/>
</dbReference>
<evidence type="ECO:0000256" key="5">
    <source>
        <dbReference type="ARBA" id="ARBA00048128"/>
    </source>
</evidence>
<evidence type="ECO:0000256" key="3">
    <source>
        <dbReference type="ARBA" id="ARBA00022679"/>
    </source>
</evidence>
<dbReference type="SUPFAM" id="SSF53448">
    <property type="entry name" value="Nucleotide-diphospho-sugar transferases"/>
    <property type="match status" value="1"/>
</dbReference>
<evidence type="ECO:0000313" key="7">
    <source>
        <dbReference type="EMBL" id="CUN52215.1"/>
    </source>
</evidence>
<reference evidence="7 8" key="1">
    <citation type="submission" date="2015-09" db="EMBL/GenBank/DDBJ databases">
        <authorList>
            <consortium name="Pathogen Informatics"/>
        </authorList>
    </citation>
    <scope>NUCLEOTIDE SEQUENCE [LARGE SCALE GENOMIC DNA]</scope>
    <source>
        <strain evidence="7 8">2789STDY5608828</strain>
    </source>
</reference>
<keyword evidence="8" id="KW-1185">Reference proteome</keyword>
<dbReference type="Pfam" id="PF00483">
    <property type="entry name" value="NTP_transferase"/>
    <property type="match status" value="1"/>
</dbReference>
<proteinExistence type="inferred from homology"/>
<dbReference type="InterPro" id="IPR005835">
    <property type="entry name" value="NTP_transferase_dom"/>
</dbReference>
<keyword evidence="3 7" id="KW-0808">Transferase</keyword>
<comment type="similarity">
    <text evidence="1">Belongs to the UDPGP type 2 family.</text>
</comment>